<dbReference type="Gene3D" id="1.10.10.10">
    <property type="entry name" value="Winged helix-like DNA-binding domain superfamily/Winged helix DNA-binding domain"/>
    <property type="match status" value="1"/>
</dbReference>
<name>K8E094_9FIRM</name>
<dbReference type="EMBL" id="CAOS01000013">
    <property type="protein sequence ID" value="CCO08845.1"/>
    <property type="molecule type" value="Genomic_DNA"/>
</dbReference>
<proteinExistence type="predicted"/>
<dbReference type="InterPro" id="IPR036388">
    <property type="entry name" value="WH-like_DNA-bd_sf"/>
</dbReference>
<accession>K8E094</accession>
<evidence type="ECO:0000313" key="1">
    <source>
        <dbReference type="EMBL" id="CCO08845.1"/>
    </source>
</evidence>
<reference evidence="1 2" key="1">
    <citation type="journal article" date="2013" name="Genome Announc.">
        <title>Genome Sequence of the Sulfate-Reducing Bacterium Desulfotomaculum hydrothermale Lam5(T).</title>
        <authorList>
            <person name="Amin O."/>
            <person name="Fardeau M.L."/>
            <person name="Valette O."/>
            <person name="Hirschler-Rea A."/>
            <person name="Barbe V."/>
            <person name="Medigue C."/>
            <person name="Vacherie B."/>
            <person name="Ollivier B."/>
            <person name="Bertin P.N."/>
            <person name="Dolla A."/>
        </authorList>
    </citation>
    <scope>NUCLEOTIDE SEQUENCE [LARGE SCALE GENOMIC DNA]</scope>
    <source>
        <strain evidence="2">Lam5 / DSM 18033</strain>
    </source>
</reference>
<organism evidence="1 2">
    <name type="scientific">Desulforamulus hydrothermalis Lam5 = DSM 18033</name>
    <dbReference type="NCBI Taxonomy" id="1121428"/>
    <lineage>
        <taxon>Bacteria</taxon>
        <taxon>Bacillati</taxon>
        <taxon>Bacillota</taxon>
        <taxon>Clostridia</taxon>
        <taxon>Eubacteriales</taxon>
        <taxon>Peptococcaceae</taxon>
        <taxon>Desulforamulus</taxon>
    </lineage>
</organism>
<comment type="caution">
    <text evidence="1">The sequence shown here is derived from an EMBL/GenBank/DDBJ whole genome shotgun (WGS) entry which is preliminary data.</text>
</comment>
<dbReference type="RefSeq" id="WP_008412480.1">
    <property type="nucleotide sequence ID" value="NZ_CAOS01000013.1"/>
</dbReference>
<dbReference type="SUPFAM" id="SSF46785">
    <property type="entry name" value="Winged helix' DNA-binding domain"/>
    <property type="match status" value="1"/>
</dbReference>
<dbReference type="eggNOG" id="ENOG5032BWY">
    <property type="taxonomic scope" value="Bacteria"/>
</dbReference>
<keyword evidence="2" id="KW-1185">Reference proteome</keyword>
<protein>
    <recommendedName>
        <fullName evidence="3">Helix-turn-helix domain-containing protein</fullName>
    </recommendedName>
</protein>
<dbReference type="AlphaFoldDB" id="K8E094"/>
<dbReference type="Pfam" id="PF13730">
    <property type="entry name" value="HTH_36"/>
    <property type="match status" value="1"/>
</dbReference>
<dbReference type="InterPro" id="IPR036390">
    <property type="entry name" value="WH_DNA-bd_sf"/>
</dbReference>
<evidence type="ECO:0000313" key="2">
    <source>
        <dbReference type="Proteomes" id="UP000009315"/>
    </source>
</evidence>
<dbReference type="STRING" id="1121428.DESHY_60017"/>
<dbReference type="OrthoDB" id="1807191at2"/>
<dbReference type="Proteomes" id="UP000009315">
    <property type="component" value="Unassembled WGS sequence"/>
</dbReference>
<sequence>MTNTIRRRETGFFIGDNAIFDRQDLSAYEKLVYIYLCRRADSESRAWPSYARIAKECGVSRDTAMRAVSKLVEKGLLEKNVRKDPNGNMASNEYILLPVFPPQNCDNNHSSGYEQPGVVAHSDQVVAVSHQGSRSQQLPLVADSDPKNTHIEEYPLNQSFNHHPIGNLTKIEGPAVSSSHDGMSDDGMTNEEKTEAITRVIEYAKEKLANIVAKEDILKLNAKWEKWVRKHGEQRVRYAIDRLIEQECVKNIARWMEGPLERPEDYPPKIGFMKKVKQVEQTQRAEQKKKTLIRSMFI</sequence>
<evidence type="ECO:0008006" key="3">
    <source>
        <dbReference type="Google" id="ProtNLM"/>
    </source>
</evidence>
<gene>
    <name evidence="1" type="ORF">DESHY_60017</name>
</gene>